<dbReference type="SMART" id="SM00516">
    <property type="entry name" value="SEC14"/>
    <property type="match status" value="1"/>
</dbReference>
<reference evidence="3 4" key="1">
    <citation type="submission" date="2014-06" db="EMBL/GenBank/DDBJ databases">
        <title>Evolutionary Origins and Diversification of the Mycorrhizal Mutualists.</title>
        <authorList>
            <consortium name="DOE Joint Genome Institute"/>
            <consortium name="Mycorrhizal Genomics Consortium"/>
            <person name="Kohler A."/>
            <person name="Kuo A."/>
            <person name="Nagy L.G."/>
            <person name="Floudas D."/>
            <person name="Copeland A."/>
            <person name="Barry K.W."/>
            <person name="Cichocki N."/>
            <person name="Veneault-Fourrey C."/>
            <person name="LaButti K."/>
            <person name="Lindquist E.A."/>
            <person name="Lipzen A."/>
            <person name="Lundell T."/>
            <person name="Morin E."/>
            <person name="Murat C."/>
            <person name="Riley R."/>
            <person name="Ohm R."/>
            <person name="Sun H."/>
            <person name="Tunlid A."/>
            <person name="Henrissat B."/>
            <person name="Grigoriev I.V."/>
            <person name="Hibbett D.S."/>
            <person name="Martin F."/>
        </authorList>
    </citation>
    <scope>NUCLEOTIDE SEQUENCE [LARGE SCALE GENOMIC DNA]</scope>
    <source>
        <strain evidence="3 4">FD-325 SS-3</strain>
    </source>
</reference>
<feature type="region of interest" description="Disordered" evidence="1">
    <location>
        <begin position="1"/>
        <end position="25"/>
    </location>
</feature>
<dbReference type="InterPro" id="IPR036273">
    <property type="entry name" value="CRAL/TRIO_N_dom_sf"/>
</dbReference>
<dbReference type="Gene3D" id="3.40.525.10">
    <property type="entry name" value="CRAL-TRIO lipid binding domain"/>
    <property type="match status" value="1"/>
</dbReference>
<name>A0A0C9SRT4_PLICR</name>
<dbReference type="InterPro" id="IPR011074">
    <property type="entry name" value="CRAL/TRIO_N_dom"/>
</dbReference>
<dbReference type="Pfam" id="PF03765">
    <property type="entry name" value="CRAL_TRIO_N"/>
    <property type="match status" value="1"/>
</dbReference>
<dbReference type="InterPro" id="IPR036865">
    <property type="entry name" value="CRAL-TRIO_dom_sf"/>
</dbReference>
<dbReference type="SUPFAM" id="SSF46938">
    <property type="entry name" value="CRAL/TRIO N-terminal domain"/>
    <property type="match status" value="1"/>
</dbReference>
<dbReference type="InterPro" id="IPR052578">
    <property type="entry name" value="PI_Transfer_CRAL-TRIO"/>
</dbReference>
<dbReference type="GO" id="GO:0008526">
    <property type="term" value="F:phosphatidylinositol transfer activity"/>
    <property type="evidence" value="ECO:0007669"/>
    <property type="project" value="TreeGrafter"/>
</dbReference>
<accession>A0A0C9SRT4</accession>
<evidence type="ECO:0000313" key="4">
    <source>
        <dbReference type="Proteomes" id="UP000053263"/>
    </source>
</evidence>
<keyword evidence="4" id="KW-1185">Reference proteome</keyword>
<dbReference type="SUPFAM" id="SSF52087">
    <property type="entry name" value="CRAL/TRIO domain"/>
    <property type="match status" value="1"/>
</dbReference>
<dbReference type="InterPro" id="IPR001251">
    <property type="entry name" value="CRAL-TRIO_dom"/>
</dbReference>
<dbReference type="PANTHER" id="PTHR45824">
    <property type="entry name" value="GH16843P"/>
    <property type="match status" value="1"/>
</dbReference>
<dbReference type="Proteomes" id="UP000053263">
    <property type="component" value="Unassembled WGS sequence"/>
</dbReference>
<evidence type="ECO:0000313" key="3">
    <source>
        <dbReference type="EMBL" id="KII85022.1"/>
    </source>
</evidence>
<dbReference type="PANTHER" id="PTHR45824:SF29">
    <property type="entry name" value="GH16843P"/>
    <property type="match status" value="1"/>
</dbReference>
<dbReference type="OrthoDB" id="75724at2759"/>
<evidence type="ECO:0000259" key="2">
    <source>
        <dbReference type="PROSITE" id="PS50191"/>
    </source>
</evidence>
<dbReference type="CDD" id="cd00170">
    <property type="entry name" value="SEC14"/>
    <property type="match status" value="1"/>
</dbReference>
<dbReference type="Pfam" id="PF00650">
    <property type="entry name" value="CRAL_TRIO"/>
    <property type="match status" value="1"/>
</dbReference>
<dbReference type="EMBL" id="KN832568">
    <property type="protein sequence ID" value="KII85022.1"/>
    <property type="molecule type" value="Genomic_DNA"/>
</dbReference>
<dbReference type="HOGENOM" id="CLU_014001_1_1_1"/>
<feature type="domain" description="CRAL-TRIO" evidence="2">
    <location>
        <begin position="100"/>
        <end position="260"/>
    </location>
</feature>
<dbReference type="AlphaFoldDB" id="A0A0C9SRT4"/>
<proteinExistence type="predicted"/>
<organism evidence="3 4">
    <name type="scientific">Plicaturopsis crispa FD-325 SS-3</name>
    <dbReference type="NCBI Taxonomy" id="944288"/>
    <lineage>
        <taxon>Eukaryota</taxon>
        <taxon>Fungi</taxon>
        <taxon>Dikarya</taxon>
        <taxon>Basidiomycota</taxon>
        <taxon>Agaricomycotina</taxon>
        <taxon>Agaricomycetes</taxon>
        <taxon>Agaricomycetidae</taxon>
        <taxon>Amylocorticiales</taxon>
        <taxon>Amylocorticiaceae</taxon>
        <taxon>Plicatura</taxon>
        <taxon>Plicaturopsis crispa</taxon>
    </lineage>
</organism>
<dbReference type="PROSITE" id="PS50191">
    <property type="entry name" value="CRAL_TRIO"/>
    <property type="match status" value="1"/>
</dbReference>
<protein>
    <recommendedName>
        <fullName evidence="2">CRAL-TRIO domain-containing protein</fullName>
    </recommendedName>
</protein>
<sequence>MSTPVYTPIPPPATPANAKAPESLTESQDAMYQEVYKHFSSPDYALPDLEDGKLTEEEKFWLSQECMLRYLRASKWHVDTAIKRVTETLKWRRDFGVYGDDLSAKHVEPEAVTGKEVMLGFDSEGRPGVYLLPSRQNTEESPRQVQFTVWMLEKAIDIMGPGVESLALLINFGDRGSKNPSMAQSRRVLNILQDHYPERLGRALIINVPFLVNAFLKLIMPFVDPITRMKIKFNPDVVKDGFFAADNVMESWGGTCNFQYEHEQYWPALVAMCAERKKANMERWRALGGTVGLKEWDYKQESESKTSVLDEQTLAAAPAETQTVEATAA</sequence>
<gene>
    <name evidence="3" type="ORF">PLICRDRAFT_31859</name>
</gene>
<evidence type="ECO:0000256" key="1">
    <source>
        <dbReference type="SAM" id="MobiDB-lite"/>
    </source>
</evidence>
<dbReference type="SMART" id="SM01100">
    <property type="entry name" value="CRAL_TRIO_N"/>
    <property type="match status" value="1"/>
</dbReference>